<dbReference type="PROSITE" id="PS51257">
    <property type="entry name" value="PROKAR_LIPOPROTEIN"/>
    <property type="match status" value="1"/>
</dbReference>
<reference evidence="4 5" key="1">
    <citation type="submission" date="2018-04" db="EMBL/GenBank/DDBJ databases">
        <title>Genome of Nocardioides gansuensis WSJ-1.</title>
        <authorList>
            <person name="Wu S."/>
            <person name="Wang G."/>
        </authorList>
    </citation>
    <scope>NUCLEOTIDE SEQUENCE [LARGE SCALE GENOMIC DNA]</scope>
    <source>
        <strain evidence="4 5">WSJ-1</strain>
    </source>
</reference>
<feature type="signal peptide" evidence="2">
    <location>
        <begin position="1"/>
        <end position="25"/>
    </location>
</feature>
<feature type="region of interest" description="Disordered" evidence="1">
    <location>
        <begin position="22"/>
        <end position="74"/>
    </location>
</feature>
<evidence type="ECO:0000256" key="1">
    <source>
        <dbReference type="SAM" id="MobiDB-lite"/>
    </source>
</evidence>
<dbReference type="InterPro" id="IPR009045">
    <property type="entry name" value="Zn_M74/Hedgehog-like"/>
</dbReference>
<comment type="caution">
    <text evidence="4">The sequence shown here is derived from an EMBL/GenBank/DDBJ whole genome shotgun (WGS) entry which is preliminary data.</text>
</comment>
<dbReference type="InterPro" id="IPR039561">
    <property type="entry name" value="Peptidase_M15C"/>
</dbReference>
<dbReference type="EMBL" id="QDGZ01000005">
    <property type="protein sequence ID" value="PVG82267.1"/>
    <property type="molecule type" value="Genomic_DNA"/>
</dbReference>
<gene>
    <name evidence="4" type="ORF">DDE18_12275</name>
</gene>
<evidence type="ECO:0000259" key="3">
    <source>
        <dbReference type="Pfam" id="PF13539"/>
    </source>
</evidence>
<dbReference type="Gene3D" id="3.30.1380.10">
    <property type="match status" value="1"/>
</dbReference>
<name>A0A2T8F9C4_9ACTN</name>
<protein>
    <recommendedName>
        <fullName evidence="3">Peptidase M15C domain-containing protein</fullName>
    </recommendedName>
</protein>
<accession>A0A2T8F9C4</accession>
<keyword evidence="5" id="KW-1185">Reference proteome</keyword>
<dbReference type="OrthoDB" id="9799970at2"/>
<dbReference type="GO" id="GO:0008233">
    <property type="term" value="F:peptidase activity"/>
    <property type="evidence" value="ECO:0007669"/>
    <property type="project" value="InterPro"/>
</dbReference>
<dbReference type="RefSeq" id="WP_116572571.1">
    <property type="nucleotide sequence ID" value="NZ_QDGZ01000005.1"/>
</dbReference>
<dbReference type="Pfam" id="PF13539">
    <property type="entry name" value="Peptidase_M15_4"/>
    <property type="match status" value="1"/>
</dbReference>
<keyword evidence="2" id="KW-0732">Signal</keyword>
<evidence type="ECO:0000313" key="4">
    <source>
        <dbReference type="EMBL" id="PVG82267.1"/>
    </source>
</evidence>
<feature type="compositionally biased region" description="Polar residues" evidence="1">
    <location>
        <begin position="39"/>
        <end position="58"/>
    </location>
</feature>
<evidence type="ECO:0000313" key="5">
    <source>
        <dbReference type="Proteomes" id="UP000246018"/>
    </source>
</evidence>
<organism evidence="4 5">
    <name type="scientific">Nocardioides gansuensis</name>
    <dbReference type="NCBI Taxonomy" id="2138300"/>
    <lineage>
        <taxon>Bacteria</taxon>
        <taxon>Bacillati</taxon>
        <taxon>Actinomycetota</taxon>
        <taxon>Actinomycetes</taxon>
        <taxon>Propionibacteriales</taxon>
        <taxon>Nocardioidaceae</taxon>
        <taxon>Nocardioides</taxon>
    </lineage>
</organism>
<proteinExistence type="predicted"/>
<sequence>MSGVRRARRAAVAALALLATASCGGGEQPKAGDDEPSPAASSGTLTKSPAPSESSSTEVPVADPEHAVEPPGPRKERLWSADLLVYSQEPLEDGMVEAIRSITGVQRTESLSLAAASIENRVITVGAVDPATYRLFAPQASADLLEAWQRVAGGELAIDLEVGKKLVDEQGFLKLGNDKDAPEVHIGAFAPQVPRIDAVINEKWGQDLGMPQGNALLISTDFISPQSVTRPIQKIVGNAASVQILGPDLDVGAVQTAVLTGGSVADAVGTFRYTVLGGGRIAPESSWVEANIRTEQVPIIGSMTCHKVMFPQLRAALLEIQQRGLADKIHPGEYAGCYYPRYIANTQRLSLHSFGIAFDINVPGNQRGTVGEIDRDVVAIFKRWGFGWGGDWSWTDPMHFEMNQLVDPQ</sequence>
<dbReference type="AlphaFoldDB" id="A0A2T8F9C4"/>
<evidence type="ECO:0000256" key="2">
    <source>
        <dbReference type="SAM" id="SignalP"/>
    </source>
</evidence>
<feature type="domain" description="Peptidase M15C" evidence="3">
    <location>
        <begin position="345"/>
        <end position="402"/>
    </location>
</feature>
<dbReference type="Proteomes" id="UP000246018">
    <property type="component" value="Unassembled WGS sequence"/>
</dbReference>
<feature type="chain" id="PRO_5039253595" description="Peptidase M15C domain-containing protein" evidence="2">
    <location>
        <begin position="26"/>
        <end position="409"/>
    </location>
</feature>
<dbReference type="SUPFAM" id="SSF55166">
    <property type="entry name" value="Hedgehog/DD-peptidase"/>
    <property type="match status" value="1"/>
</dbReference>
<feature type="compositionally biased region" description="Basic and acidic residues" evidence="1">
    <location>
        <begin position="63"/>
        <end position="74"/>
    </location>
</feature>